<evidence type="ECO:0000313" key="3">
    <source>
        <dbReference type="EMBL" id="MFB9754601.1"/>
    </source>
</evidence>
<keyword evidence="2" id="KW-0949">S-adenosyl-L-methionine</keyword>
<dbReference type="Proteomes" id="UP001589619">
    <property type="component" value="Unassembled WGS sequence"/>
</dbReference>
<dbReference type="InterPro" id="IPR029063">
    <property type="entry name" value="SAM-dependent_MTases_sf"/>
</dbReference>
<keyword evidence="4" id="KW-1185">Reference proteome</keyword>
<gene>
    <name evidence="3" type="ORF">ACFFNY_23785</name>
</gene>
<protein>
    <submittedName>
        <fullName evidence="3">Nicotianamine synthase family protein</fullName>
    </submittedName>
</protein>
<name>A0ABV5W2F0_9BACL</name>
<dbReference type="Gene3D" id="3.40.50.150">
    <property type="entry name" value="Vaccinia Virus protein VP39"/>
    <property type="match status" value="1"/>
</dbReference>
<reference evidence="3 4" key="1">
    <citation type="submission" date="2024-09" db="EMBL/GenBank/DDBJ databases">
        <authorList>
            <person name="Sun Q."/>
            <person name="Mori K."/>
        </authorList>
    </citation>
    <scope>NUCLEOTIDE SEQUENCE [LARGE SCALE GENOMIC DNA]</scope>
    <source>
        <strain evidence="3 4">JCM 12520</strain>
    </source>
</reference>
<dbReference type="PANTHER" id="PTHR32266">
    <property type="entry name" value="NICOTIANAMINE SYNTHASE 3"/>
    <property type="match status" value="1"/>
</dbReference>
<dbReference type="EMBL" id="JBHMAG010000016">
    <property type="protein sequence ID" value="MFB9754601.1"/>
    <property type="molecule type" value="Genomic_DNA"/>
</dbReference>
<comment type="caution">
    <text evidence="3">The sequence shown here is derived from an EMBL/GenBank/DDBJ whole genome shotgun (WGS) entry which is preliminary data.</text>
</comment>
<evidence type="ECO:0000313" key="4">
    <source>
        <dbReference type="Proteomes" id="UP001589619"/>
    </source>
</evidence>
<organism evidence="3 4">
    <name type="scientific">Paenibacillus hodogayensis</name>
    <dbReference type="NCBI Taxonomy" id="279208"/>
    <lineage>
        <taxon>Bacteria</taxon>
        <taxon>Bacillati</taxon>
        <taxon>Bacillota</taxon>
        <taxon>Bacilli</taxon>
        <taxon>Bacillales</taxon>
        <taxon>Paenibacillaceae</taxon>
        <taxon>Paenibacillus</taxon>
    </lineage>
</organism>
<proteinExistence type="predicted"/>
<dbReference type="Pfam" id="PF03059">
    <property type="entry name" value="NAS"/>
    <property type="match status" value="1"/>
</dbReference>
<keyword evidence="1" id="KW-0808">Transferase</keyword>
<dbReference type="RefSeq" id="WP_344909222.1">
    <property type="nucleotide sequence ID" value="NZ_BAAAYO010000008.1"/>
</dbReference>
<sequence length="278" mass="30777">MSAKCMFLHELSTLDRDIRMLHASAKIRPDRYGRLSEKLDELCRLIVSASGERDWDLWGSDKEIWACCGRLREGAVQALCDVEKHQAFNLNGDSLGRREYDFLLSESVKAELDDCRIDSSSRVLFIGAGAFPLSAMTIACEARAEVVCSDIDPEAVAWGARVVRTCAPGARIRYAETTDEAYAFAREATHVVIASLVENKRDVLDRLKPGLAPAAKVVVRYGNGLKAVFNYPLEPELTRDWRRTEVNCGSGMYDTVVLEKRPEPAFSGAAAPGQGQFL</sequence>
<evidence type="ECO:0000256" key="2">
    <source>
        <dbReference type="ARBA" id="ARBA00022691"/>
    </source>
</evidence>
<accession>A0ABV5W2F0</accession>
<dbReference type="InterPro" id="IPR004298">
    <property type="entry name" value="Nicotian_synth"/>
</dbReference>
<dbReference type="PANTHER" id="PTHR32266:SF12">
    <property type="entry name" value="NICOTIANAMINE SYNTHASE 3"/>
    <property type="match status" value="1"/>
</dbReference>
<evidence type="ECO:0000256" key="1">
    <source>
        <dbReference type="ARBA" id="ARBA00022679"/>
    </source>
</evidence>